<evidence type="ECO:0000259" key="6">
    <source>
        <dbReference type="Pfam" id="PF25137"/>
    </source>
</evidence>
<dbReference type="Gene3D" id="1.20.1090.10">
    <property type="entry name" value="Dehydroquinate synthase-like - alpha domain"/>
    <property type="match status" value="1"/>
</dbReference>
<dbReference type="GO" id="GO:0018506">
    <property type="term" value="F:maleylacetate reductase activity"/>
    <property type="evidence" value="ECO:0007669"/>
    <property type="project" value="InterPro"/>
</dbReference>
<dbReference type="PANTHER" id="PTHR11496">
    <property type="entry name" value="ALCOHOL DEHYDROGENASE"/>
    <property type="match status" value="1"/>
</dbReference>
<dbReference type="Pfam" id="PF00465">
    <property type="entry name" value="Fe-ADH"/>
    <property type="match status" value="1"/>
</dbReference>
<evidence type="ECO:0000313" key="7">
    <source>
        <dbReference type="EMBL" id="SNT21175.1"/>
    </source>
</evidence>
<dbReference type="InterPro" id="IPR001670">
    <property type="entry name" value="ADH_Fe/GldA"/>
</dbReference>
<keyword evidence="8" id="KW-1185">Reference proteome</keyword>
<proteinExistence type="inferred from homology"/>
<feature type="region of interest" description="Disordered" evidence="4">
    <location>
        <begin position="349"/>
        <end position="368"/>
    </location>
</feature>
<gene>
    <name evidence="7" type="ORF">SAMN05216252_1176</name>
</gene>
<dbReference type="GO" id="GO:0004022">
    <property type="term" value="F:alcohol dehydrogenase (NAD+) activity"/>
    <property type="evidence" value="ECO:0007669"/>
    <property type="project" value="TreeGrafter"/>
</dbReference>
<name>A0A239KT00_9ACTN</name>
<dbReference type="CDD" id="cd08177">
    <property type="entry name" value="MAR"/>
    <property type="match status" value="1"/>
</dbReference>
<dbReference type="InterPro" id="IPR039697">
    <property type="entry name" value="Alcohol_dehydrogenase_Fe"/>
</dbReference>
<reference evidence="7 8" key="1">
    <citation type="submission" date="2017-06" db="EMBL/GenBank/DDBJ databases">
        <authorList>
            <person name="Kim H.J."/>
            <person name="Triplett B.A."/>
        </authorList>
    </citation>
    <scope>NUCLEOTIDE SEQUENCE [LARGE SCALE GENOMIC DNA]</scope>
    <source>
        <strain evidence="7 8">CGMCC 4.1858</strain>
    </source>
</reference>
<dbReference type="EMBL" id="FZOF01000017">
    <property type="protein sequence ID" value="SNT21175.1"/>
    <property type="molecule type" value="Genomic_DNA"/>
</dbReference>
<feature type="domain" description="Fe-containing alcohol dehydrogenase-like C-terminal" evidence="6">
    <location>
        <begin position="165"/>
        <end position="346"/>
    </location>
</feature>
<accession>A0A239KT00</accession>
<dbReference type="AlphaFoldDB" id="A0A239KT00"/>
<dbReference type="InterPro" id="IPR056798">
    <property type="entry name" value="ADH_Fe_C"/>
</dbReference>
<dbReference type="GO" id="GO:0046872">
    <property type="term" value="F:metal ion binding"/>
    <property type="evidence" value="ECO:0007669"/>
    <property type="project" value="InterPro"/>
</dbReference>
<dbReference type="PANTHER" id="PTHR11496:SF102">
    <property type="entry name" value="ALCOHOL DEHYDROGENASE 4"/>
    <property type="match status" value="1"/>
</dbReference>
<evidence type="ECO:0000259" key="5">
    <source>
        <dbReference type="Pfam" id="PF00465"/>
    </source>
</evidence>
<dbReference type="RefSeq" id="WP_179279989.1">
    <property type="nucleotide sequence ID" value="NZ_FZOF01000017.1"/>
</dbReference>
<feature type="domain" description="Alcohol dehydrogenase iron-type/glycerol dehydrogenase GldA" evidence="5">
    <location>
        <begin position="11"/>
        <end position="152"/>
    </location>
</feature>
<protein>
    <submittedName>
        <fullName evidence="7">Maleylacetate reductase</fullName>
    </submittedName>
</protein>
<dbReference type="InterPro" id="IPR034786">
    <property type="entry name" value="MAR"/>
</dbReference>
<evidence type="ECO:0000256" key="1">
    <source>
        <dbReference type="ARBA" id="ARBA00007358"/>
    </source>
</evidence>
<comment type="similarity">
    <text evidence="1">Belongs to the iron-containing alcohol dehydrogenase family.</text>
</comment>
<evidence type="ECO:0000256" key="2">
    <source>
        <dbReference type="ARBA" id="ARBA00023002"/>
    </source>
</evidence>
<dbReference type="Gene3D" id="3.40.50.1970">
    <property type="match status" value="1"/>
</dbReference>
<dbReference type="SUPFAM" id="SSF56796">
    <property type="entry name" value="Dehydroquinate synthase-like"/>
    <property type="match status" value="1"/>
</dbReference>
<evidence type="ECO:0000256" key="4">
    <source>
        <dbReference type="SAM" id="MobiDB-lite"/>
    </source>
</evidence>
<dbReference type="Proteomes" id="UP000198280">
    <property type="component" value="Unassembled WGS sequence"/>
</dbReference>
<evidence type="ECO:0000256" key="3">
    <source>
        <dbReference type="ARBA" id="ARBA00023027"/>
    </source>
</evidence>
<organism evidence="7 8">
    <name type="scientific">Actinacidiphila glaucinigra</name>
    <dbReference type="NCBI Taxonomy" id="235986"/>
    <lineage>
        <taxon>Bacteria</taxon>
        <taxon>Bacillati</taxon>
        <taxon>Actinomycetota</taxon>
        <taxon>Actinomycetes</taxon>
        <taxon>Kitasatosporales</taxon>
        <taxon>Streptomycetaceae</taxon>
        <taxon>Actinacidiphila</taxon>
    </lineage>
</organism>
<keyword evidence="2" id="KW-0560">Oxidoreductase</keyword>
<sequence length="368" mass="37849">MKSFVHRGQITKVVFGSGTRAGLGGEVEALGRGRALVLCTPGQTAQAREVREILGSLTAGVFDQAAAHTPVAVTGKAVDAARAADADCLVSVGGGSTIGLGKAVALRTGLPHLALPTTYAGSEMTPILGETQEGVKTTRRLPEVLLDTVVYDVDLTLTLPPHVAAVSGLNAMAHAVESLYAQDGDPLAFLTAGEALDALAVALPAILRDPADTEARATALYGAWLAGTCLGTVGMALHHKVCHVLGGSFDLPHAQTHAVVLPHVVAYNAPAAEAAMARIGRALPGPDPAGAVFDFAGGIGAPRALRDLGMPESGIAEAADLVVRDGYWNPRPVHRDAVRDLLRRAWAGEPPARAASDRSYDPTGARHA</sequence>
<keyword evidence="3" id="KW-0520">NAD</keyword>
<evidence type="ECO:0000313" key="8">
    <source>
        <dbReference type="Proteomes" id="UP000198280"/>
    </source>
</evidence>
<dbReference type="Pfam" id="PF25137">
    <property type="entry name" value="ADH_Fe_C"/>
    <property type="match status" value="1"/>
</dbReference>